<keyword evidence="2" id="KW-1185">Reference proteome</keyword>
<name>A0A8C4XMP8_FALTI</name>
<accession>A0A8C4XMP8</accession>
<reference evidence="1" key="2">
    <citation type="submission" date="2025-09" db="UniProtKB">
        <authorList>
            <consortium name="Ensembl"/>
        </authorList>
    </citation>
    <scope>IDENTIFICATION</scope>
</reference>
<evidence type="ECO:0000313" key="1">
    <source>
        <dbReference type="Ensembl" id="ENSFTIP00000008280.1"/>
    </source>
</evidence>
<sequence>GASKGTALCAGWHGRVRTCCVQGCAHRGVSIARTGATNLSAPGDMGLQQSCVLGAGTGRIHLGPVAH</sequence>
<dbReference type="Proteomes" id="UP000694562">
    <property type="component" value="Unplaced"/>
</dbReference>
<evidence type="ECO:0000313" key="2">
    <source>
        <dbReference type="Proteomes" id="UP000694562"/>
    </source>
</evidence>
<protein>
    <submittedName>
        <fullName evidence="1">Uncharacterized protein</fullName>
    </submittedName>
</protein>
<dbReference type="AlphaFoldDB" id="A0A8C4XMP8"/>
<dbReference type="Ensembl" id="ENSFTIT00000008653.1">
    <property type="protein sequence ID" value="ENSFTIP00000008280.1"/>
    <property type="gene ID" value="ENSFTIG00000005616.1"/>
</dbReference>
<reference evidence="1" key="1">
    <citation type="submission" date="2025-08" db="UniProtKB">
        <authorList>
            <consortium name="Ensembl"/>
        </authorList>
    </citation>
    <scope>IDENTIFICATION</scope>
</reference>
<proteinExistence type="predicted"/>
<organism evidence="1 2">
    <name type="scientific">Falco tinnunculus</name>
    <name type="common">Common kestrel</name>
    <dbReference type="NCBI Taxonomy" id="100819"/>
    <lineage>
        <taxon>Eukaryota</taxon>
        <taxon>Metazoa</taxon>
        <taxon>Chordata</taxon>
        <taxon>Craniata</taxon>
        <taxon>Vertebrata</taxon>
        <taxon>Euteleostomi</taxon>
        <taxon>Archelosauria</taxon>
        <taxon>Archosauria</taxon>
        <taxon>Dinosauria</taxon>
        <taxon>Saurischia</taxon>
        <taxon>Theropoda</taxon>
        <taxon>Coelurosauria</taxon>
        <taxon>Aves</taxon>
        <taxon>Neognathae</taxon>
        <taxon>Neoaves</taxon>
        <taxon>Telluraves</taxon>
        <taxon>Australaves</taxon>
        <taxon>Falconiformes</taxon>
        <taxon>Falconidae</taxon>
        <taxon>Falco</taxon>
    </lineage>
</organism>